<organism evidence="1 2">
    <name type="scientific">Tilletia horrida</name>
    <dbReference type="NCBI Taxonomy" id="155126"/>
    <lineage>
        <taxon>Eukaryota</taxon>
        <taxon>Fungi</taxon>
        <taxon>Dikarya</taxon>
        <taxon>Basidiomycota</taxon>
        <taxon>Ustilaginomycotina</taxon>
        <taxon>Exobasidiomycetes</taxon>
        <taxon>Tilletiales</taxon>
        <taxon>Tilletiaceae</taxon>
        <taxon>Tilletia</taxon>
    </lineage>
</organism>
<dbReference type="EMBL" id="JAPDMQ010000576">
    <property type="protein sequence ID" value="KAK0522574.1"/>
    <property type="molecule type" value="Genomic_DNA"/>
</dbReference>
<comment type="caution">
    <text evidence="1">The sequence shown here is derived from an EMBL/GenBank/DDBJ whole genome shotgun (WGS) entry which is preliminary data.</text>
</comment>
<reference evidence="1" key="1">
    <citation type="journal article" date="2023" name="PhytoFront">
        <title>Draft Genome Resources of Seven Strains of Tilletia horrida, Causal Agent of Kernel Smut of Rice.</title>
        <authorList>
            <person name="Khanal S."/>
            <person name="Antony Babu S."/>
            <person name="Zhou X.G."/>
        </authorList>
    </citation>
    <scope>NUCLEOTIDE SEQUENCE</scope>
    <source>
        <strain evidence="1">TX3</strain>
    </source>
</reference>
<name>A0AAN6G638_9BASI</name>
<gene>
    <name evidence="1" type="ORF">OC842_006422</name>
</gene>
<dbReference type="AlphaFoldDB" id="A0AAN6G638"/>
<evidence type="ECO:0000313" key="2">
    <source>
        <dbReference type="Proteomes" id="UP001176521"/>
    </source>
</evidence>
<keyword evidence="2" id="KW-1185">Reference proteome</keyword>
<protein>
    <submittedName>
        <fullName evidence="1">Uncharacterized protein</fullName>
    </submittedName>
</protein>
<accession>A0AAN6G638</accession>
<dbReference type="Proteomes" id="UP001176521">
    <property type="component" value="Unassembled WGS sequence"/>
</dbReference>
<sequence>MSVSSPHSPSVAPTGSSSIIPCCAEQYEYDELELGNIGDLTNVDDKYPLWRCHLTRMTLYRRVQHFFDWIEAFTVKLDETDSSSKADVISLLRIFVDAGSSKMMDAHSSMNCHIKRYGEGRCDYHTGNPPPMVQEGPSNAITACIHLE</sequence>
<proteinExistence type="predicted"/>
<evidence type="ECO:0000313" key="1">
    <source>
        <dbReference type="EMBL" id="KAK0522574.1"/>
    </source>
</evidence>